<comment type="caution">
    <text evidence="1">The sequence shown here is derived from an EMBL/GenBank/DDBJ whole genome shotgun (WGS) entry which is preliminary data.</text>
</comment>
<name>A0ABQ9MV16_HEVBR</name>
<dbReference type="Proteomes" id="UP001174677">
    <property type="component" value="Chromosome 4"/>
</dbReference>
<evidence type="ECO:0000313" key="1">
    <source>
        <dbReference type="EMBL" id="KAJ9183420.1"/>
    </source>
</evidence>
<proteinExistence type="predicted"/>
<reference evidence="1" key="1">
    <citation type="journal article" date="2023" name="Plant Biotechnol. J.">
        <title>Chromosome-level wild Hevea brasiliensis genome provides new tools for genomic-assisted breeding and valuable loci to elevate rubber yield.</title>
        <authorList>
            <person name="Cheng H."/>
            <person name="Song X."/>
            <person name="Hu Y."/>
            <person name="Wu T."/>
            <person name="Yang Q."/>
            <person name="An Z."/>
            <person name="Feng S."/>
            <person name="Deng Z."/>
            <person name="Wu W."/>
            <person name="Zeng X."/>
            <person name="Tu M."/>
            <person name="Wang X."/>
            <person name="Huang H."/>
        </authorList>
    </citation>
    <scope>NUCLEOTIDE SEQUENCE</scope>
    <source>
        <strain evidence="1">MT/VB/25A 57/8</strain>
    </source>
</reference>
<dbReference type="EMBL" id="JARPOI010000004">
    <property type="protein sequence ID" value="KAJ9183420.1"/>
    <property type="molecule type" value="Genomic_DNA"/>
</dbReference>
<gene>
    <name evidence="1" type="ORF">P3X46_007274</name>
</gene>
<evidence type="ECO:0000313" key="2">
    <source>
        <dbReference type="Proteomes" id="UP001174677"/>
    </source>
</evidence>
<sequence>MHLRAETFSMISHGISSMMKPVEVLHQIIRMMILDSYSLGGKSDSIIECKTLLRMMRHRAHPKGECMNGLCPYLLAHVHPSVEEEVSGLQVDTRDGQWIRLSVSQLLGLYCWRSSHGMEQWKIACREAQSQDEGRQRQVHIGSLCSSNNGDNDQTTKELVDESHPQLLNEFHFWEFIRFSYSKEGLAIDSPKQVFAYAGIK</sequence>
<accession>A0ABQ9MV16</accession>
<organism evidence="1 2">
    <name type="scientific">Hevea brasiliensis</name>
    <name type="common">Para rubber tree</name>
    <name type="synonym">Siphonia brasiliensis</name>
    <dbReference type="NCBI Taxonomy" id="3981"/>
    <lineage>
        <taxon>Eukaryota</taxon>
        <taxon>Viridiplantae</taxon>
        <taxon>Streptophyta</taxon>
        <taxon>Embryophyta</taxon>
        <taxon>Tracheophyta</taxon>
        <taxon>Spermatophyta</taxon>
        <taxon>Magnoliopsida</taxon>
        <taxon>eudicotyledons</taxon>
        <taxon>Gunneridae</taxon>
        <taxon>Pentapetalae</taxon>
        <taxon>rosids</taxon>
        <taxon>fabids</taxon>
        <taxon>Malpighiales</taxon>
        <taxon>Euphorbiaceae</taxon>
        <taxon>Crotonoideae</taxon>
        <taxon>Micrandreae</taxon>
        <taxon>Hevea</taxon>
    </lineage>
</organism>
<protein>
    <submittedName>
        <fullName evidence="1">Uncharacterized protein</fullName>
    </submittedName>
</protein>
<keyword evidence="2" id="KW-1185">Reference proteome</keyword>